<evidence type="ECO:0000313" key="9">
    <source>
        <dbReference type="Proteomes" id="UP000039865"/>
    </source>
</evidence>
<dbReference type="InterPro" id="IPR001969">
    <property type="entry name" value="Aspartic_peptidase_AS"/>
</dbReference>
<dbReference type="PRINTS" id="PR00792">
    <property type="entry name" value="PEPSIN"/>
</dbReference>
<evidence type="ECO:0000313" key="8">
    <source>
        <dbReference type="EMBL" id="CDW74522.1"/>
    </source>
</evidence>
<dbReference type="SUPFAM" id="SSF50630">
    <property type="entry name" value="Acid proteases"/>
    <property type="match status" value="1"/>
</dbReference>
<feature type="active site" evidence="5">
    <location>
        <position position="79"/>
    </location>
</feature>
<evidence type="ECO:0000256" key="1">
    <source>
        <dbReference type="ARBA" id="ARBA00007447"/>
    </source>
</evidence>
<keyword evidence="2 6" id="KW-0645">Protease</keyword>
<dbReference type="InterPro" id="IPR034164">
    <property type="entry name" value="Pepsin-like_dom"/>
</dbReference>
<keyword evidence="9" id="KW-1185">Reference proteome</keyword>
<dbReference type="AlphaFoldDB" id="A0A077ZY27"/>
<dbReference type="InterPro" id="IPR021109">
    <property type="entry name" value="Peptidase_aspartic_dom_sf"/>
</dbReference>
<dbReference type="OMA" id="HHYDIST"/>
<dbReference type="PROSITE" id="PS51767">
    <property type="entry name" value="PEPTIDASE_A1"/>
    <property type="match status" value="1"/>
</dbReference>
<evidence type="ECO:0000256" key="2">
    <source>
        <dbReference type="ARBA" id="ARBA00022670"/>
    </source>
</evidence>
<dbReference type="PROSITE" id="PS00141">
    <property type="entry name" value="ASP_PROTEASE"/>
    <property type="match status" value="1"/>
</dbReference>
<dbReference type="GO" id="GO:0006508">
    <property type="term" value="P:proteolysis"/>
    <property type="evidence" value="ECO:0007669"/>
    <property type="project" value="UniProtKB-KW"/>
</dbReference>
<accession>A0A077ZY27</accession>
<dbReference type="Gene3D" id="2.40.70.10">
    <property type="entry name" value="Acid Proteases"/>
    <property type="match status" value="2"/>
</dbReference>
<protein>
    <submittedName>
        <fullName evidence="8">Pepsinogen a</fullName>
    </submittedName>
</protein>
<reference evidence="8 9" key="1">
    <citation type="submission" date="2014-06" db="EMBL/GenBank/DDBJ databases">
        <authorList>
            <person name="Swart Estienne"/>
        </authorList>
    </citation>
    <scope>NUCLEOTIDE SEQUENCE [LARGE SCALE GENOMIC DNA]</scope>
    <source>
        <strain evidence="8 9">130c</strain>
    </source>
</reference>
<keyword evidence="4 6" id="KW-0378">Hydrolase</keyword>
<dbReference type="InterPro" id="IPR001461">
    <property type="entry name" value="Aspartic_peptidase_A1"/>
</dbReference>
<feature type="domain" description="Peptidase A1" evidence="7">
    <location>
        <begin position="61"/>
        <end position="369"/>
    </location>
</feature>
<gene>
    <name evidence="8" type="primary">Contig19506.g20677</name>
    <name evidence="8" type="ORF">STYLEM_3502</name>
</gene>
<dbReference type="Pfam" id="PF00026">
    <property type="entry name" value="Asp"/>
    <property type="match status" value="2"/>
</dbReference>
<evidence type="ECO:0000259" key="7">
    <source>
        <dbReference type="PROSITE" id="PS51767"/>
    </source>
</evidence>
<dbReference type="GO" id="GO:0004190">
    <property type="term" value="F:aspartic-type endopeptidase activity"/>
    <property type="evidence" value="ECO:0007669"/>
    <property type="project" value="UniProtKB-KW"/>
</dbReference>
<dbReference type="CDD" id="cd05471">
    <property type="entry name" value="pepsin_like"/>
    <property type="match status" value="1"/>
</dbReference>
<proteinExistence type="inferred from homology"/>
<organism evidence="8 9">
    <name type="scientific">Stylonychia lemnae</name>
    <name type="common">Ciliate</name>
    <dbReference type="NCBI Taxonomy" id="5949"/>
    <lineage>
        <taxon>Eukaryota</taxon>
        <taxon>Sar</taxon>
        <taxon>Alveolata</taxon>
        <taxon>Ciliophora</taxon>
        <taxon>Intramacronucleata</taxon>
        <taxon>Spirotrichea</taxon>
        <taxon>Stichotrichia</taxon>
        <taxon>Sporadotrichida</taxon>
        <taxon>Oxytrichidae</taxon>
        <taxon>Stylonychinae</taxon>
        <taxon>Stylonychia</taxon>
    </lineage>
</organism>
<evidence type="ECO:0000256" key="4">
    <source>
        <dbReference type="ARBA" id="ARBA00022801"/>
    </source>
</evidence>
<dbReference type="InterPro" id="IPR033121">
    <property type="entry name" value="PEPTIDASE_A1"/>
</dbReference>
<name>A0A077ZY27_STYLE</name>
<sequence length="369" mass="41079">MYSPNSPLGTNSLHQLSYLVDPRMMEVQITQAGQNKSRIDFPLQNVKNVLVIVTCSIQVQYWGTIKVGNPPVDLRADFDTGSTNMWIVRTCKSQNQLSDSTVQQIESDCYDPAQSQSAVQLEASSKITFGKGHLQGPWGEDSVWLGEMEIKNQHMAFAEVSDAFADGTGILLGLGFPSMSAYQFTPAFDHMMQLGVLPHNVFSFSLGVVEDTPSHLILGQIDDSQYQGNISYYPVVDQQFWTISLQDVLIGNQSLNICSKDDPCYAALDSGTSFLTFPPEKYDKLAKEYPNINQCLFGVMQPDLTNLENPQMIECHTVISPLKLVSYAGNDIFLLGDVFMQLFYTIFDRDHARIGLAKAANPPQSNRIF</sequence>
<evidence type="ECO:0000256" key="6">
    <source>
        <dbReference type="RuleBase" id="RU000454"/>
    </source>
</evidence>
<dbReference type="Proteomes" id="UP000039865">
    <property type="component" value="Unassembled WGS sequence"/>
</dbReference>
<dbReference type="EMBL" id="CCKQ01003401">
    <property type="protein sequence ID" value="CDW74522.1"/>
    <property type="molecule type" value="Genomic_DNA"/>
</dbReference>
<keyword evidence="3 6" id="KW-0064">Aspartyl protease</keyword>
<evidence type="ECO:0000256" key="5">
    <source>
        <dbReference type="PIRSR" id="PIRSR601461-1"/>
    </source>
</evidence>
<evidence type="ECO:0000256" key="3">
    <source>
        <dbReference type="ARBA" id="ARBA00022750"/>
    </source>
</evidence>
<dbReference type="OrthoDB" id="771136at2759"/>
<feature type="active site" evidence="5">
    <location>
        <position position="269"/>
    </location>
</feature>
<dbReference type="InParanoid" id="A0A077ZY27"/>
<dbReference type="PANTHER" id="PTHR47966">
    <property type="entry name" value="BETA-SITE APP-CLEAVING ENZYME, ISOFORM A-RELATED"/>
    <property type="match status" value="1"/>
</dbReference>
<comment type="similarity">
    <text evidence="1 6">Belongs to the peptidase A1 family.</text>
</comment>
<dbReference type="PANTHER" id="PTHR47966:SF51">
    <property type="entry name" value="BETA-SITE APP-CLEAVING ENZYME, ISOFORM A-RELATED"/>
    <property type="match status" value="1"/>
</dbReference>